<proteinExistence type="inferred from homology"/>
<dbReference type="Gene3D" id="1.10.1740.10">
    <property type="match status" value="1"/>
</dbReference>
<dbReference type="InterPro" id="IPR013325">
    <property type="entry name" value="RNA_pol_sigma_r2"/>
</dbReference>
<dbReference type="KEGG" id="copr:Cop2CBH44_13710"/>
<feature type="domain" description="RNA polymerase sigma factor 70 region 4 type 2" evidence="6">
    <location>
        <begin position="127"/>
        <end position="177"/>
    </location>
</feature>
<dbReference type="EMBL" id="AP023322">
    <property type="protein sequence ID" value="BCI63018.1"/>
    <property type="molecule type" value="Genomic_DNA"/>
</dbReference>
<accession>A0A7G1HXR1</accession>
<evidence type="ECO:0000256" key="3">
    <source>
        <dbReference type="ARBA" id="ARBA00023082"/>
    </source>
</evidence>
<dbReference type="GO" id="GO:0006352">
    <property type="term" value="P:DNA-templated transcription initiation"/>
    <property type="evidence" value="ECO:0007669"/>
    <property type="project" value="InterPro"/>
</dbReference>
<evidence type="ECO:0000313" key="7">
    <source>
        <dbReference type="EMBL" id="BCI63018.1"/>
    </source>
</evidence>
<keyword evidence="7" id="KW-0240">DNA-directed RNA polymerase</keyword>
<organism evidence="7 8">
    <name type="scientific">Coprobacter secundus subsp. similis</name>
    <dbReference type="NCBI Taxonomy" id="2751153"/>
    <lineage>
        <taxon>Bacteria</taxon>
        <taxon>Pseudomonadati</taxon>
        <taxon>Bacteroidota</taxon>
        <taxon>Bacteroidia</taxon>
        <taxon>Bacteroidales</taxon>
        <taxon>Barnesiellaceae</taxon>
        <taxon>Coprobacter</taxon>
    </lineage>
</organism>
<feature type="domain" description="RNA polymerase sigma-70 region 2" evidence="5">
    <location>
        <begin position="29"/>
        <end position="94"/>
    </location>
</feature>
<sequence length="200" mass="23786">MTNSNNSSEKERELVLKLIQGNEDAFCELYSSYKHRLIYFAMKFLKSSEFAEDIFQDTFTTIWQTRKFINPDIPFSSFLYTIMRNRILNLLRNLDNETELKNYIFDQAIDAHEDIEEHLFSKEFMKYLTCAMEKLTPRQREIFDMSRNQDMSHKEIAQKLGISLNTVQEHISIALKTIRTYLDKHAGPYVNIVIFLFLLK</sequence>
<dbReference type="Pfam" id="PF04542">
    <property type="entry name" value="Sigma70_r2"/>
    <property type="match status" value="1"/>
</dbReference>
<dbReference type="AlphaFoldDB" id="A0A7G1HXR1"/>
<dbReference type="InterPro" id="IPR036388">
    <property type="entry name" value="WH-like_DNA-bd_sf"/>
</dbReference>
<dbReference type="PANTHER" id="PTHR43133">
    <property type="entry name" value="RNA POLYMERASE ECF-TYPE SIGMA FACTO"/>
    <property type="match status" value="1"/>
</dbReference>
<dbReference type="InterPro" id="IPR039425">
    <property type="entry name" value="RNA_pol_sigma-70-like"/>
</dbReference>
<dbReference type="InterPro" id="IPR014327">
    <property type="entry name" value="RNA_pol_sigma70_bacteroid"/>
</dbReference>
<reference evidence="8" key="1">
    <citation type="submission" date="2020-07" db="EMBL/GenBank/DDBJ databases">
        <title>Complete genome sequencing of Coprobacter sp. strain 2CBH44.</title>
        <authorList>
            <person name="Sakamoto M."/>
            <person name="Murakami T."/>
            <person name="Mori H."/>
        </authorList>
    </citation>
    <scope>NUCLEOTIDE SEQUENCE [LARGE SCALE GENOMIC DNA]</scope>
    <source>
        <strain evidence="8">2CBH44</strain>
    </source>
</reference>
<dbReference type="PANTHER" id="PTHR43133:SF46">
    <property type="entry name" value="RNA POLYMERASE SIGMA-70 FACTOR ECF SUBFAMILY"/>
    <property type="match status" value="1"/>
</dbReference>
<dbReference type="InterPro" id="IPR013249">
    <property type="entry name" value="RNA_pol_sigma70_r4_t2"/>
</dbReference>
<dbReference type="GO" id="GO:0003677">
    <property type="term" value="F:DNA binding"/>
    <property type="evidence" value="ECO:0007669"/>
    <property type="project" value="InterPro"/>
</dbReference>
<dbReference type="GO" id="GO:0016987">
    <property type="term" value="F:sigma factor activity"/>
    <property type="evidence" value="ECO:0007669"/>
    <property type="project" value="UniProtKB-KW"/>
</dbReference>
<evidence type="ECO:0000259" key="6">
    <source>
        <dbReference type="Pfam" id="PF08281"/>
    </source>
</evidence>
<evidence type="ECO:0000256" key="2">
    <source>
        <dbReference type="ARBA" id="ARBA00023015"/>
    </source>
</evidence>
<dbReference type="NCBIfam" id="TIGR02937">
    <property type="entry name" value="sigma70-ECF"/>
    <property type="match status" value="1"/>
</dbReference>
<keyword evidence="8" id="KW-1185">Reference proteome</keyword>
<dbReference type="Gene3D" id="1.10.10.10">
    <property type="entry name" value="Winged helix-like DNA-binding domain superfamily/Winged helix DNA-binding domain"/>
    <property type="match status" value="1"/>
</dbReference>
<comment type="similarity">
    <text evidence="1">Belongs to the sigma-70 factor family. ECF subfamily.</text>
</comment>
<evidence type="ECO:0000313" key="8">
    <source>
        <dbReference type="Proteomes" id="UP000594042"/>
    </source>
</evidence>
<keyword evidence="2" id="KW-0805">Transcription regulation</keyword>
<dbReference type="GO" id="GO:0000428">
    <property type="term" value="C:DNA-directed RNA polymerase complex"/>
    <property type="evidence" value="ECO:0007669"/>
    <property type="project" value="UniProtKB-KW"/>
</dbReference>
<dbReference type="Pfam" id="PF08281">
    <property type="entry name" value="Sigma70_r4_2"/>
    <property type="match status" value="1"/>
</dbReference>
<dbReference type="CDD" id="cd06171">
    <property type="entry name" value="Sigma70_r4"/>
    <property type="match status" value="1"/>
</dbReference>
<name>A0A7G1HXR1_9BACT</name>
<dbReference type="InterPro" id="IPR013324">
    <property type="entry name" value="RNA_pol_sigma_r3/r4-like"/>
</dbReference>
<evidence type="ECO:0000259" key="5">
    <source>
        <dbReference type="Pfam" id="PF04542"/>
    </source>
</evidence>
<dbReference type="InterPro" id="IPR007627">
    <property type="entry name" value="RNA_pol_sigma70_r2"/>
</dbReference>
<dbReference type="RefSeq" id="WP_021931139.1">
    <property type="nucleotide sequence ID" value="NZ_AP023322.1"/>
</dbReference>
<gene>
    <name evidence="7" type="ORF">Cop2CBH44_13710</name>
</gene>
<evidence type="ECO:0000256" key="4">
    <source>
        <dbReference type="ARBA" id="ARBA00023163"/>
    </source>
</evidence>
<dbReference type="SUPFAM" id="SSF88659">
    <property type="entry name" value="Sigma3 and sigma4 domains of RNA polymerase sigma factors"/>
    <property type="match status" value="1"/>
</dbReference>
<keyword evidence="3" id="KW-0731">Sigma factor</keyword>
<dbReference type="Proteomes" id="UP000594042">
    <property type="component" value="Chromosome"/>
</dbReference>
<dbReference type="SUPFAM" id="SSF88946">
    <property type="entry name" value="Sigma2 domain of RNA polymerase sigma factors"/>
    <property type="match status" value="1"/>
</dbReference>
<dbReference type="InterPro" id="IPR014284">
    <property type="entry name" value="RNA_pol_sigma-70_dom"/>
</dbReference>
<keyword evidence="4" id="KW-0804">Transcription</keyword>
<protein>
    <submittedName>
        <fullName evidence="7">DNA-directed RNA polymerase sigma-70 factor</fullName>
    </submittedName>
</protein>
<evidence type="ECO:0000256" key="1">
    <source>
        <dbReference type="ARBA" id="ARBA00010641"/>
    </source>
</evidence>
<dbReference type="NCBIfam" id="TIGR02985">
    <property type="entry name" value="Sig70_bacteroi1"/>
    <property type="match status" value="1"/>
</dbReference>